<dbReference type="EMBL" id="JAMOIM010000007">
    <property type="protein sequence ID" value="MCW6508826.1"/>
    <property type="molecule type" value="Genomic_DNA"/>
</dbReference>
<proteinExistence type="predicted"/>
<organism evidence="3 4">
    <name type="scientific">Lichenifustis flavocetrariae</name>
    <dbReference type="NCBI Taxonomy" id="2949735"/>
    <lineage>
        <taxon>Bacteria</taxon>
        <taxon>Pseudomonadati</taxon>
        <taxon>Pseudomonadota</taxon>
        <taxon>Alphaproteobacteria</taxon>
        <taxon>Hyphomicrobiales</taxon>
        <taxon>Lichenihabitantaceae</taxon>
        <taxon>Lichenifustis</taxon>
    </lineage>
</organism>
<keyword evidence="2" id="KW-0812">Transmembrane</keyword>
<dbReference type="RefSeq" id="WP_282585195.1">
    <property type="nucleotide sequence ID" value="NZ_JAMOIM010000007.1"/>
</dbReference>
<gene>
    <name evidence="3" type="ORF">M8523_12430</name>
</gene>
<feature type="transmembrane region" description="Helical" evidence="2">
    <location>
        <begin position="12"/>
        <end position="38"/>
    </location>
</feature>
<dbReference type="Proteomes" id="UP001165667">
    <property type="component" value="Unassembled WGS sequence"/>
</dbReference>
<feature type="compositionally biased region" description="Low complexity" evidence="1">
    <location>
        <begin position="220"/>
        <end position="239"/>
    </location>
</feature>
<dbReference type="AlphaFoldDB" id="A0AA41YUI9"/>
<name>A0AA41YUI9_9HYPH</name>
<accession>A0AA41YUI9</accession>
<reference evidence="3" key="1">
    <citation type="submission" date="2022-05" db="EMBL/GenBank/DDBJ databases">
        <authorList>
            <person name="Pankratov T."/>
        </authorList>
    </citation>
    <scope>NUCLEOTIDE SEQUENCE</scope>
    <source>
        <strain evidence="3">BP6-180914</strain>
    </source>
</reference>
<sequence length="239" mass="24874">MRMPRRGEAGFLLADMLATFTISAFVLIGLTAIGAVLLRTADRSVARVAATDDLGRNLITLAQSIRSAARARFAGVEPQSFVFNGDSHRLTFALPDTTPGHPQITRVVTLRSEADGRLLRADAPLPASATALADLHFSTPHLTYAGPIRFRFGYAGPRVGAAPAVRSSVWPVGPQMPGSVSIEAVDPATNHVVASVQVSLVANAEVGCLNGGFCGRSDMPSKSPASPGPAAAAPIARQL</sequence>
<evidence type="ECO:0000313" key="3">
    <source>
        <dbReference type="EMBL" id="MCW6508826.1"/>
    </source>
</evidence>
<evidence type="ECO:0000256" key="1">
    <source>
        <dbReference type="SAM" id="MobiDB-lite"/>
    </source>
</evidence>
<keyword evidence="4" id="KW-1185">Reference proteome</keyword>
<comment type="caution">
    <text evidence="3">The sequence shown here is derived from an EMBL/GenBank/DDBJ whole genome shotgun (WGS) entry which is preliminary data.</text>
</comment>
<feature type="region of interest" description="Disordered" evidence="1">
    <location>
        <begin position="219"/>
        <end position="239"/>
    </location>
</feature>
<keyword evidence="2" id="KW-0472">Membrane</keyword>
<evidence type="ECO:0000313" key="4">
    <source>
        <dbReference type="Proteomes" id="UP001165667"/>
    </source>
</evidence>
<protein>
    <submittedName>
        <fullName evidence="3">Uncharacterized protein</fullName>
    </submittedName>
</protein>
<keyword evidence="2" id="KW-1133">Transmembrane helix</keyword>
<evidence type="ECO:0000256" key="2">
    <source>
        <dbReference type="SAM" id="Phobius"/>
    </source>
</evidence>